<reference evidence="3 4" key="1">
    <citation type="journal article" date="2017" name="Nat. Commun.">
        <title>'ARMAN' archaea depend on association with euryarchaeal host in culture and in situ.</title>
        <authorList>
            <person name="Golyshina O."/>
            <person name="Toshchakov S."/>
            <person name="Makarova K."/>
            <person name="Gavrilov S."/>
            <person name="Korzhenkov A."/>
            <person name="La Cono V."/>
            <person name="Arcadi E."/>
            <person name="Nechitaylo T."/>
            <person name="Ferrer M."/>
            <person name="Kublanov I."/>
            <person name="Wolf Y."/>
            <person name="Yakimov M."/>
            <person name="Golyshin P."/>
            <person name="Slesarev A."/>
            <person name="Kozyavkin S."/>
        </authorList>
    </citation>
    <scope>NUCLEOTIDE SEQUENCE [LARGE SCALE GENOMIC DNA]</scope>
    <source>
        <strain evidence="3 4">Mia14</strain>
    </source>
</reference>
<dbReference type="EMBL" id="CP019964">
    <property type="protein sequence ID" value="ASI14044.1"/>
    <property type="molecule type" value="Genomic_DNA"/>
</dbReference>
<evidence type="ECO:0000313" key="4">
    <source>
        <dbReference type="Proteomes" id="UP000197679"/>
    </source>
</evidence>
<evidence type="ECO:0000313" key="3">
    <source>
        <dbReference type="EMBL" id="ASI14044.1"/>
    </source>
</evidence>
<evidence type="ECO:0000259" key="2">
    <source>
        <dbReference type="Pfam" id="PF01154"/>
    </source>
</evidence>
<dbReference type="InterPro" id="IPR013528">
    <property type="entry name" value="HMG_CoA_synth_N"/>
</dbReference>
<dbReference type="KEGG" id="marh:Mia14_0746"/>
<dbReference type="GO" id="GO:0008299">
    <property type="term" value="P:isoprenoid biosynthetic process"/>
    <property type="evidence" value="ECO:0007669"/>
    <property type="project" value="UniProtKB-KW"/>
</dbReference>
<organism evidence="3 4">
    <name type="scientific">Candidatus Mancarchaeum acidiphilum</name>
    <dbReference type="NCBI Taxonomy" id="1920749"/>
    <lineage>
        <taxon>Archaea</taxon>
        <taxon>Candidatus Micrarchaeota</taxon>
        <taxon>Candidatus Mancarchaeum</taxon>
    </lineage>
</organism>
<accession>A0A218NNL8</accession>
<evidence type="ECO:0000256" key="1">
    <source>
        <dbReference type="ARBA" id="ARBA00023229"/>
    </source>
</evidence>
<proteinExistence type="predicted"/>
<sequence>MINMATLTDAKLNSKVEITGISFSLGSYSISSRDKVSSIVDSSRLKDETDKVVLGLGINRTSVAAKGEDVITNAALAIIKLIVSYNVDTSKVSNVVIATETPHDISQSMANPVLKLTNKLIDKLNNNGYNIKHLNPEIGMHVQSACTSAGSAISSYAINGLSGYAIIVATDNAEYKLGTAADETGGFGSVAVLLEPYEKGKKGIVLLDKIGHYSDEVPDFIKVIFDDNYSSSGLSLVARYPIVFGKFSEEAYSLAIFEALKRISENTGIPINNRKMLESYDLISHLPYPKIPEKLLAYLIRHLSRTDSSLKEDLSVDLGILNSSGTMLKESFLPGFDSLEDEFKFIIKFESLYNNAVGLSSEIKGRMSERKNEMDSFLNAGNTKDEVKSIIWEIENISSEFESNTDILELLGNCKESFLMLLESDKIGEKDIENAFKPIMDVINEFEKEDNVYNKSIRSSKIFKQIKEELHIEEAVKLSKEIGNIYTGSILIGLVSYLTNVKKPKNNLLLTFYGSGFESYVIEAIPNIDENFISLLDRNVENEFARQRIIDGETYIKIRKNAYDDAKIPLSRDNIFRVDFINEGEFLDEIKKYKN</sequence>
<keyword evidence="1" id="KW-0414">Isoprene biosynthesis</keyword>
<name>A0A218NNL8_9ARCH</name>
<dbReference type="GO" id="GO:0016746">
    <property type="term" value="F:acyltransferase activity"/>
    <property type="evidence" value="ECO:0007669"/>
    <property type="project" value="InterPro"/>
</dbReference>
<dbReference type="Gene3D" id="3.40.47.10">
    <property type="match status" value="2"/>
</dbReference>
<dbReference type="Proteomes" id="UP000197679">
    <property type="component" value="Chromosome"/>
</dbReference>
<dbReference type="AlphaFoldDB" id="A0A218NNL8"/>
<dbReference type="Pfam" id="PF01154">
    <property type="entry name" value="HMG_CoA_synt_N"/>
    <property type="match status" value="1"/>
</dbReference>
<feature type="domain" description="Hydroxymethylglutaryl-coenzyme A synthase N-terminal" evidence="2">
    <location>
        <begin position="48"/>
        <end position="196"/>
    </location>
</feature>
<gene>
    <name evidence="3" type="ORF">Mia14_0746</name>
</gene>
<protein>
    <submittedName>
        <fullName evidence="3">Hydroxymethylglutaryl-CoA synthase</fullName>
    </submittedName>
</protein>
<dbReference type="InterPro" id="IPR016039">
    <property type="entry name" value="Thiolase-like"/>
</dbReference>
<dbReference type="SUPFAM" id="SSF53901">
    <property type="entry name" value="Thiolase-like"/>
    <property type="match status" value="2"/>
</dbReference>
<keyword evidence="4" id="KW-1185">Reference proteome</keyword>